<gene>
    <name evidence="11" type="ORF">D9V80_01360</name>
</gene>
<dbReference type="GO" id="GO:0006633">
    <property type="term" value="P:fatty acid biosynthetic process"/>
    <property type="evidence" value="ECO:0007669"/>
    <property type="project" value="UniProtKB-UniPathway"/>
</dbReference>
<keyword evidence="9" id="KW-0812">Transmembrane</keyword>
<evidence type="ECO:0000256" key="9">
    <source>
        <dbReference type="SAM" id="Phobius"/>
    </source>
</evidence>
<reference evidence="11 12" key="2">
    <citation type="submission" date="2019-05" db="EMBL/GenBank/DDBJ databases">
        <title>Genome evolution of the obligate endosymbiont Buchnera aphidicola.</title>
        <authorList>
            <person name="Moran N.A."/>
        </authorList>
    </citation>
    <scope>NUCLEOTIDE SEQUENCE [LARGE SCALE GENOMIC DNA]</scope>
    <source>
        <strain evidence="11 12">Tca</strain>
    </source>
</reference>
<dbReference type="Gene3D" id="3.30.70.250">
    <property type="entry name" value="Malonyl-CoA ACP transacylase, ACP-binding"/>
    <property type="match status" value="1"/>
</dbReference>
<proteinExistence type="inferred from homology"/>
<dbReference type="InterPro" id="IPR024925">
    <property type="entry name" value="Malonyl_CoA-ACP_transAc"/>
</dbReference>
<dbReference type="EMBL" id="CP034852">
    <property type="protein sequence ID" value="QCI26804.1"/>
    <property type="molecule type" value="Genomic_DNA"/>
</dbReference>
<dbReference type="PANTHER" id="PTHR42681:SF1">
    <property type="entry name" value="MALONYL-COA-ACYL CARRIER PROTEIN TRANSACYLASE, MITOCHONDRIAL"/>
    <property type="match status" value="1"/>
</dbReference>
<feature type="transmembrane region" description="Helical" evidence="9">
    <location>
        <begin position="55"/>
        <end position="74"/>
    </location>
</feature>
<evidence type="ECO:0000256" key="8">
    <source>
        <dbReference type="PIRSR" id="PIRSR000446-1"/>
    </source>
</evidence>
<evidence type="ECO:0000259" key="10">
    <source>
        <dbReference type="SMART" id="SM00827"/>
    </source>
</evidence>
<evidence type="ECO:0000256" key="1">
    <source>
        <dbReference type="ARBA" id="ARBA00005194"/>
    </source>
</evidence>
<dbReference type="GO" id="GO:0005829">
    <property type="term" value="C:cytosol"/>
    <property type="evidence" value="ECO:0007669"/>
    <property type="project" value="TreeGrafter"/>
</dbReference>
<evidence type="ECO:0000256" key="4">
    <source>
        <dbReference type="ARBA" id="ARBA00022679"/>
    </source>
</evidence>
<feature type="active site" evidence="8">
    <location>
        <position position="89"/>
    </location>
</feature>
<keyword evidence="9" id="KW-1133">Transmembrane helix</keyword>
<dbReference type="InterPro" id="IPR001227">
    <property type="entry name" value="Ac_transferase_dom_sf"/>
</dbReference>
<dbReference type="GO" id="GO:0004314">
    <property type="term" value="F:[acyl-carrier-protein] S-malonyltransferase activity"/>
    <property type="evidence" value="ECO:0007669"/>
    <property type="project" value="UniProtKB-EC"/>
</dbReference>
<sequence length="314" mass="35859">MNIVIMFPGQGHYSPKSIYQLNLNFPIIKKTFIEASEYAKVDLWKIIKKNKNKKYHIGTQVLLLTICIAIYKMWNSMSIIHPFLMIGHSLGEYAALVCAKTINFSDAINIVMIREKLMLESTNYTKGRMCAILGLKQKYILKICQTISSKTEIVSIASVNTDNQIIIAGNVNGVMNAIQLCKLYGSSHHIILPIKVASHCILMYKVAKQLKNVISTYVFKKPMYKILNPLSIAYYTDVINIKSALVKHLIYTINWKDCILYLKKKKVSLFLEISSNCILTNINKKIIKTSTISLNHYSNFVQAMNIIMKKKKLH</sequence>
<dbReference type="EC" id="2.3.1.39" evidence="2 7"/>
<accession>A0A4D6YLF4</accession>
<dbReference type="UniPathway" id="UPA00094"/>
<dbReference type="InterPro" id="IPR014043">
    <property type="entry name" value="Acyl_transferase_dom"/>
</dbReference>
<evidence type="ECO:0000256" key="2">
    <source>
        <dbReference type="ARBA" id="ARBA00013258"/>
    </source>
</evidence>
<dbReference type="Proteomes" id="UP000298782">
    <property type="component" value="Chromosome"/>
</dbReference>
<protein>
    <recommendedName>
        <fullName evidence="3 7">Malonyl CoA-acyl carrier protein transacylase</fullName>
        <ecNumber evidence="2 7">2.3.1.39</ecNumber>
    </recommendedName>
</protein>
<dbReference type="InterPro" id="IPR050858">
    <property type="entry name" value="Mal-CoA-ACP_Trans/PKS_FabD"/>
</dbReference>
<evidence type="ECO:0000313" key="12">
    <source>
        <dbReference type="Proteomes" id="UP000298782"/>
    </source>
</evidence>
<dbReference type="Gene3D" id="3.40.366.10">
    <property type="entry name" value="Malonyl-Coenzyme A Acyl Carrier Protein, domain 2"/>
    <property type="match status" value="1"/>
</dbReference>
<dbReference type="SUPFAM" id="SSF52151">
    <property type="entry name" value="FabD/lysophospholipase-like"/>
    <property type="match status" value="1"/>
</dbReference>
<evidence type="ECO:0000256" key="5">
    <source>
        <dbReference type="ARBA" id="ARBA00023315"/>
    </source>
</evidence>
<evidence type="ECO:0000256" key="6">
    <source>
        <dbReference type="ARBA" id="ARBA00048462"/>
    </source>
</evidence>
<dbReference type="SUPFAM" id="SSF55048">
    <property type="entry name" value="Probable ACP-binding domain of malonyl-CoA ACP transacylase"/>
    <property type="match status" value="1"/>
</dbReference>
<dbReference type="SMART" id="SM00827">
    <property type="entry name" value="PKS_AT"/>
    <property type="match status" value="1"/>
</dbReference>
<keyword evidence="4 7" id="KW-0808">Transferase</keyword>
<evidence type="ECO:0000256" key="7">
    <source>
        <dbReference type="PIRNR" id="PIRNR000446"/>
    </source>
</evidence>
<evidence type="ECO:0000256" key="3">
    <source>
        <dbReference type="ARBA" id="ARBA00018953"/>
    </source>
</evidence>
<dbReference type="Pfam" id="PF00698">
    <property type="entry name" value="Acyl_transf_1"/>
    <property type="match status" value="1"/>
</dbReference>
<dbReference type="PANTHER" id="PTHR42681">
    <property type="entry name" value="MALONYL-COA-ACYL CARRIER PROTEIN TRANSACYLASE, MITOCHONDRIAL"/>
    <property type="match status" value="1"/>
</dbReference>
<organism evidence="11 12">
    <name type="scientific">Buchnera aphidicola</name>
    <name type="common">Thelaxes californica</name>
    <dbReference type="NCBI Taxonomy" id="1315998"/>
    <lineage>
        <taxon>Bacteria</taxon>
        <taxon>Pseudomonadati</taxon>
        <taxon>Pseudomonadota</taxon>
        <taxon>Gammaproteobacteria</taxon>
        <taxon>Enterobacterales</taxon>
        <taxon>Erwiniaceae</taxon>
        <taxon>Buchnera</taxon>
    </lineage>
</organism>
<evidence type="ECO:0000313" key="11">
    <source>
        <dbReference type="EMBL" id="QCI26804.1"/>
    </source>
</evidence>
<dbReference type="AlphaFoldDB" id="A0A4D6YLF4"/>
<reference evidence="11 12" key="1">
    <citation type="submission" date="2018-12" db="EMBL/GenBank/DDBJ databases">
        <authorList>
            <person name="Chong R.A."/>
        </authorList>
    </citation>
    <scope>NUCLEOTIDE SEQUENCE [LARGE SCALE GENOMIC DNA]</scope>
    <source>
        <strain evidence="11 12">Tca</strain>
    </source>
</reference>
<dbReference type="OrthoDB" id="9808564at2"/>
<keyword evidence="9" id="KW-0472">Membrane</keyword>
<dbReference type="PIRSF" id="PIRSF000446">
    <property type="entry name" value="Mct"/>
    <property type="match status" value="1"/>
</dbReference>
<keyword evidence="5 7" id="KW-0012">Acyltransferase</keyword>
<dbReference type="InterPro" id="IPR016036">
    <property type="entry name" value="Malonyl_transacylase_ACP-bd"/>
</dbReference>
<comment type="catalytic activity">
    <reaction evidence="6 7">
        <text>holo-[ACP] + malonyl-CoA = malonyl-[ACP] + CoA</text>
        <dbReference type="Rhea" id="RHEA:41792"/>
        <dbReference type="Rhea" id="RHEA-COMP:9623"/>
        <dbReference type="Rhea" id="RHEA-COMP:9685"/>
        <dbReference type="ChEBI" id="CHEBI:57287"/>
        <dbReference type="ChEBI" id="CHEBI:57384"/>
        <dbReference type="ChEBI" id="CHEBI:64479"/>
        <dbReference type="ChEBI" id="CHEBI:78449"/>
        <dbReference type="EC" id="2.3.1.39"/>
    </reaction>
</comment>
<feature type="domain" description="Malonyl-CoA:ACP transacylase (MAT)" evidence="10">
    <location>
        <begin position="6"/>
        <end position="296"/>
    </location>
</feature>
<dbReference type="RefSeq" id="WP_158353500.1">
    <property type="nucleotide sequence ID" value="NZ_CP034852.1"/>
</dbReference>
<keyword evidence="12" id="KW-1185">Reference proteome</keyword>
<comment type="pathway">
    <text evidence="1">Lipid metabolism; fatty acid biosynthesis.</text>
</comment>
<feature type="active site" evidence="8">
    <location>
        <position position="199"/>
    </location>
</feature>
<dbReference type="InterPro" id="IPR016035">
    <property type="entry name" value="Acyl_Trfase/lysoPLipase"/>
</dbReference>
<name>A0A4D6YLF4_9GAMM</name>
<comment type="similarity">
    <text evidence="7">Belongs to the fabD family.</text>
</comment>